<dbReference type="InterPro" id="IPR018253">
    <property type="entry name" value="DnaJ_domain_CS"/>
</dbReference>
<evidence type="ECO:0000256" key="5">
    <source>
        <dbReference type="ARBA" id="ARBA00022833"/>
    </source>
</evidence>
<evidence type="ECO:0000256" key="3">
    <source>
        <dbReference type="ARBA" id="ARBA00022737"/>
    </source>
</evidence>
<evidence type="ECO:0000256" key="4">
    <source>
        <dbReference type="ARBA" id="ARBA00022771"/>
    </source>
</evidence>
<evidence type="ECO:0000256" key="6">
    <source>
        <dbReference type="ARBA" id="ARBA00023016"/>
    </source>
</evidence>
<evidence type="ECO:0000313" key="10">
    <source>
        <dbReference type="EMBL" id="CAA9423599.1"/>
    </source>
</evidence>
<name>A0A6J4PWA2_9CYAN</name>
<dbReference type="CDD" id="cd10747">
    <property type="entry name" value="DnaJ_C"/>
    <property type="match status" value="1"/>
</dbReference>
<dbReference type="Pfam" id="PF00226">
    <property type="entry name" value="DnaJ"/>
    <property type="match status" value="1"/>
</dbReference>
<keyword evidence="2" id="KW-0479">Metal-binding</keyword>
<evidence type="ECO:0000256" key="2">
    <source>
        <dbReference type="ARBA" id="ARBA00022723"/>
    </source>
</evidence>
<feature type="domain" description="J" evidence="9">
    <location>
        <begin position="6"/>
        <end position="71"/>
    </location>
</feature>
<proteinExistence type="predicted"/>
<gene>
    <name evidence="10" type="ORF">AVDCRST_MAG84-7332</name>
</gene>
<evidence type="ECO:0000256" key="7">
    <source>
        <dbReference type="ARBA" id="ARBA00023186"/>
    </source>
</evidence>
<dbReference type="InterPro" id="IPR036869">
    <property type="entry name" value="J_dom_sf"/>
</dbReference>
<dbReference type="EMBL" id="CADCTZ010001836">
    <property type="protein sequence ID" value="CAA9423599.1"/>
    <property type="molecule type" value="Genomic_DNA"/>
</dbReference>
<feature type="region of interest" description="Disordered" evidence="8">
    <location>
        <begin position="136"/>
        <end position="165"/>
    </location>
</feature>
<dbReference type="SMART" id="SM00271">
    <property type="entry name" value="DnaJ"/>
    <property type="match status" value="1"/>
</dbReference>
<keyword evidence="5" id="KW-0862">Zinc</keyword>
<dbReference type="InterPro" id="IPR001623">
    <property type="entry name" value="DnaJ_domain"/>
</dbReference>
<dbReference type="PRINTS" id="PR00625">
    <property type="entry name" value="JDOMAIN"/>
</dbReference>
<protein>
    <submittedName>
        <fullName evidence="10">DnaJ-class molecular chaperone CbpA</fullName>
    </submittedName>
</protein>
<dbReference type="InterPro" id="IPR008971">
    <property type="entry name" value="HSP40/DnaJ_pept-bd"/>
</dbReference>
<keyword evidence="3" id="KW-0677">Repeat</keyword>
<dbReference type="PROSITE" id="PS50076">
    <property type="entry name" value="DNAJ_2"/>
    <property type="match status" value="1"/>
</dbReference>
<dbReference type="AlphaFoldDB" id="A0A6J4PWA2"/>
<dbReference type="GO" id="GO:0042026">
    <property type="term" value="P:protein refolding"/>
    <property type="evidence" value="ECO:0007669"/>
    <property type="project" value="TreeGrafter"/>
</dbReference>
<evidence type="ECO:0000259" key="9">
    <source>
        <dbReference type="PROSITE" id="PS50076"/>
    </source>
</evidence>
<dbReference type="GO" id="GO:0006260">
    <property type="term" value="P:DNA replication"/>
    <property type="evidence" value="ECO:0007669"/>
    <property type="project" value="UniProtKB-KW"/>
</dbReference>
<organism evidence="10">
    <name type="scientific">uncultured Microcoleus sp</name>
    <dbReference type="NCBI Taxonomy" id="259945"/>
    <lineage>
        <taxon>Bacteria</taxon>
        <taxon>Bacillati</taxon>
        <taxon>Cyanobacteriota</taxon>
        <taxon>Cyanophyceae</taxon>
        <taxon>Oscillatoriophycideae</taxon>
        <taxon>Oscillatoriales</taxon>
        <taxon>Microcoleaceae</taxon>
        <taxon>Microcoleus</taxon>
        <taxon>environmental samples</taxon>
    </lineage>
</organism>
<dbReference type="Gene3D" id="1.10.287.110">
    <property type="entry name" value="DnaJ domain"/>
    <property type="match status" value="1"/>
</dbReference>
<dbReference type="SUPFAM" id="SSF49493">
    <property type="entry name" value="HSP40/DnaJ peptide-binding domain"/>
    <property type="match status" value="2"/>
</dbReference>
<dbReference type="CDD" id="cd06257">
    <property type="entry name" value="DnaJ"/>
    <property type="match status" value="1"/>
</dbReference>
<dbReference type="Gene3D" id="2.60.260.20">
    <property type="entry name" value="Urease metallochaperone UreE, N-terminal domain"/>
    <property type="match status" value="2"/>
</dbReference>
<evidence type="ECO:0000256" key="8">
    <source>
        <dbReference type="SAM" id="MobiDB-lite"/>
    </source>
</evidence>
<dbReference type="PANTHER" id="PTHR43096">
    <property type="entry name" value="DNAJ HOMOLOG 1, MITOCHONDRIAL-RELATED"/>
    <property type="match status" value="1"/>
</dbReference>
<keyword evidence="4" id="KW-0863">Zinc-finger</keyword>
<dbReference type="SUPFAM" id="SSF46565">
    <property type="entry name" value="Chaperone J-domain"/>
    <property type="match status" value="1"/>
</dbReference>
<keyword evidence="6" id="KW-0346">Stress response</keyword>
<feature type="compositionally biased region" description="Polar residues" evidence="8">
    <location>
        <begin position="144"/>
        <end position="157"/>
    </location>
</feature>
<sequence length="404" mass="46810">MQNFRNYYLILGVPKDASADEIKKAYRRLARQLHPDMNPGDKSAEDRFKDINEAYDILSDIDKRAQYDQFSKFWKQKGFQGKQGVRLPNFKTWGNGKATRKKPAEDVDFSDYSDFNKFLDQVLGRRREVRMATANDAPGVASSEPWSTGSKKTSYVANSRPPRRDFDDREMRREAVDREMRREAVDREMRRDIVDRETRRDVDDREIRRDVDDREIRREAVDREIRRETVDREPRRDIEARLTLPLERAYSGGTERIRLEDGRAIEVNLPPAMVSGQRIRLRNQGMGGGDLYLKITVSPHPFFRLEMSDICCELPLTPSEAVLGGDIEVPTLDGLVKMKLPPGVTSGKRLRMANKGYPTGNGDRGDQLVEIQVLIPKEISEEERELYEKLRQVESFKPRQDLSV</sequence>
<keyword evidence="1" id="KW-0235">DNA replication</keyword>
<dbReference type="GO" id="GO:0008270">
    <property type="term" value="F:zinc ion binding"/>
    <property type="evidence" value="ECO:0007669"/>
    <property type="project" value="UniProtKB-KW"/>
</dbReference>
<dbReference type="GO" id="GO:0005737">
    <property type="term" value="C:cytoplasm"/>
    <property type="evidence" value="ECO:0007669"/>
    <property type="project" value="TreeGrafter"/>
</dbReference>
<dbReference type="GO" id="GO:0051082">
    <property type="term" value="F:unfolded protein binding"/>
    <property type="evidence" value="ECO:0007669"/>
    <property type="project" value="InterPro"/>
</dbReference>
<accession>A0A6J4PWA2</accession>
<evidence type="ECO:0000256" key="1">
    <source>
        <dbReference type="ARBA" id="ARBA00022705"/>
    </source>
</evidence>
<dbReference type="PANTHER" id="PTHR43096:SF52">
    <property type="entry name" value="DNAJ HOMOLOG 1, MITOCHONDRIAL-RELATED"/>
    <property type="match status" value="1"/>
</dbReference>
<dbReference type="FunFam" id="2.60.260.20:FF:000005">
    <property type="entry name" value="Chaperone protein dnaJ 1, mitochondrial"/>
    <property type="match status" value="1"/>
</dbReference>
<reference evidence="10" key="1">
    <citation type="submission" date="2020-02" db="EMBL/GenBank/DDBJ databases">
        <authorList>
            <person name="Meier V. D."/>
        </authorList>
    </citation>
    <scope>NUCLEOTIDE SEQUENCE</scope>
    <source>
        <strain evidence="10">AVDCRST_MAG84</strain>
    </source>
</reference>
<keyword evidence="7" id="KW-0143">Chaperone</keyword>
<dbReference type="PROSITE" id="PS00636">
    <property type="entry name" value="DNAJ_1"/>
    <property type="match status" value="1"/>
</dbReference>
<dbReference type="Pfam" id="PF01556">
    <property type="entry name" value="DnaJ_C"/>
    <property type="match status" value="1"/>
</dbReference>
<dbReference type="InterPro" id="IPR002939">
    <property type="entry name" value="DnaJ_C"/>
</dbReference>